<reference evidence="2" key="1">
    <citation type="submission" date="2022-11" db="UniProtKB">
        <authorList>
            <consortium name="WormBaseParasite"/>
        </authorList>
    </citation>
    <scope>IDENTIFICATION</scope>
</reference>
<dbReference type="WBParaSite" id="nRc.2.0.1.t20439-RA">
    <property type="protein sequence ID" value="nRc.2.0.1.t20439-RA"/>
    <property type="gene ID" value="nRc.2.0.1.g20439"/>
</dbReference>
<dbReference type="Proteomes" id="UP000887565">
    <property type="component" value="Unplaced"/>
</dbReference>
<evidence type="ECO:0000313" key="2">
    <source>
        <dbReference type="WBParaSite" id="nRc.2.0.1.t20439-RA"/>
    </source>
</evidence>
<keyword evidence="1" id="KW-1185">Reference proteome</keyword>
<protein>
    <submittedName>
        <fullName evidence="2">Uncharacterized protein</fullName>
    </submittedName>
</protein>
<organism evidence="1 2">
    <name type="scientific">Romanomermis culicivorax</name>
    <name type="common">Nematode worm</name>
    <dbReference type="NCBI Taxonomy" id="13658"/>
    <lineage>
        <taxon>Eukaryota</taxon>
        <taxon>Metazoa</taxon>
        <taxon>Ecdysozoa</taxon>
        <taxon>Nematoda</taxon>
        <taxon>Enoplea</taxon>
        <taxon>Dorylaimia</taxon>
        <taxon>Mermithida</taxon>
        <taxon>Mermithoidea</taxon>
        <taxon>Mermithidae</taxon>
        <taxon>Romanomermis</taxon>
    </lineage>
</organism>
<proteinExistence type="predicted"/>
<accession>A0A915J2V1</accession>
<evidence type="ECO:0000313" key="1">
    <source>
        <dbReference type="Proteomes" id="UP000887565"/>
    </source>
</evidence>
<dbReference type="AlphaFoldDB" id="A0A915J2V1"/>
<name>A0A915J2V1_ROMCU</name>
<sequence length="94" mass="10272">MQSSNISASAIRMLTQHYSLQDTNANAALFFTGLMLYNSGKERRIHTSQHGQSNFSALTCNQSYLTSVCSLIGHGRRGCGRIVGMNAALEDFVL</sequence>